<dbReference type="EMBL" id="JBBWWQ010000004">
    <property type="protein sequence ID" value="KAK8949704.1"/>
    <property type="molecule type" value="Genomic_DNA"/>
</dbReference>
<dbReference type="Proteomes" id="UP001418222">
    <property type="component" value="Unassembled WGS sequence"/>
</dbReference>
<accession>A0AAP0BU59</accession>
<reference evidence="1 2" key="1">
    <citation type="journal article" date="2022" name="Nat. Plants">
        <title>Genomes of leafy and leafless Platanthera orchids illuminate the evolution of mycoheterotrophy.</title>
        <authorList>
            <person name="Li M.H."/>
            <person name="Liu K.W."/>
            <person name="Li Z."/>
            <person name="Lu H.C."/>
            <person name="Ye Q.L."/>
            <person name="Zhang D."/>
            <person name="Wang J.Y."/>
            <person name="Li Y.F."/>
            <person name="Zhong Z.M."/>
            <person name="Liu X."/>
            <person name="Yu X."/>
            <person name="Liu D.K."/>
            <person name="Tu X.D."/>
            <person name="Liu B."/>
            <person name="Hao Y."/>
            <person name="Liao X.Y."/>
            <person name="Jiang Y.T."/>
            <person name="Sun W.H."/>
            <person name="Chen J."/>
            <person name="Chen Y.Q."/>
            <person name="Ai Y."/>
            <person name="Zhai J.W."/>
            <person name="Wu S.S."/>
            <person name="Zhou Z."/>
            <person name="Hsiao Y.Y."/>
            <person name="Wu W.L."/>
            <person name="Chen Y.Y."/>
            <person name="Lin Y.F."/>
            <person name="Hsu J.L."/>
            <person name="Li C.Y."/>
            <person name="Wang Z.W."/>
            <person name="Zhao X."/>
            <person name="Zhong W.Y."/>
            <person name="Ma X.K."/>
            <person name="Ma L."/>
            <person name="Huang J."/>
            <person name="Chen G.Z."/>
            <person name="Huang M.Z."/>
            <person name="Huang L."/>
            <person name="Peng D.H."/>
            <person name="Luo Y.B."/>
            <person name="Zou S.Q."/>
            <person name="Chen S.P."/>
            <person name="Lan S."/>
            <person name="Tsai W.C."/>
            <person name="Van de Peer Y."/>
            <person name="Liu Z.J."/>
        </authorList>
    </citation>
    <scope>NUCLEOTIDE SEQUENCE [LARGE SCALE GENOMIC DNA]</scope>
    <source>
        <strain evidence="1">Lor287</strain>
    </source>
</reference>
<proteinExistence type="predicted"/>
<sequence>MPDDSHRSSSIAENTQRTQCQELDLLFGKRENRDEGFLNCSLIQMERAMGRFAGFMEARHRLARSLHEQDAATNLDSIKKGCSFTGGGGDVAAIWIGSSGSGLDGDGGSGAAQANSERGRAALDFCGSSRSEQEEDFRLKQNERKNNGGYILLLAPATGKKKESKSFPLVLFFHFFCLTPPNLINERGDLTQVKEEPRKRVA</sequence>
<keyword evidence="2" id="KW-1185">Reference proteome</keyword>
<organism evidence="1 2">
    <name type="scientific">Platanthera zijinensis</name>
    <dbReference type="NCBI Taxonomy" id="2320716"/>
    <lineage>
        <taxon>Eukaryota</taxon>
        <taxon>Viridiplantae</taxon>
        <taxon>Streptophyta</taxon>
        <taxon>Embryophyta</taxon>
        <taxon>Tracheophyta</taxon>
        <taxon>Spermatophyta</taxon>
        <taxon>Magnoliopsida</taxon>
        <taxon>Liliopsida</taxon>
        <taxon>Asparagales</taxon>
        <taxon>Orchidaceae</taxon>
        <taxon>Orchidoideae</taxon>
        <taxon>Orchideae</taxon>
        <taxon>Orchidinae</taxon>
        <taxon>Platanthera</taxon>
    </lineage>
</organism>
<evidence type="ECO:0000313" key="1">
    <source>
        <dbReference type="EMBL" id="KAK8949704.1"/>
    </source>
</evidence>
<dbReference type="AlphaFoldDB" id="A0AAP0BU59"/>
<comment type="caution">
    <text evidence="1">The sequence shown here is derived from an EMBL/GenBank/DDBJ whole genome shotgun (WGS) entry which is preliminary data.</text>
</comment>
<evidence type="ECO:0000313" key="2">
    <source>
        <dbReference type="Proteomes" id="UP001418222"/>
    </source>
</evidence>
<protein>
    <submittedName>
        <fullName evidence="1">Uncharacterized protein</fullName>
    </submittedName>
</protein>
<gene>
    <name evidence="1" type="ORF">KSP39_PZI006046</name>
</gene>
<name>A0AAP0BU59_9ASPA</name>